<keyword evidence="5 11" id="KW-0812">Transmembrane</keyword>
<dbReference type="GO" id="GO:0007606">
    <property type="term" value="P:sensory perception of chemical stimulus"/>
    <property type="evidence" value="ECO:0007669"/>
    <property type="project" value="UniProtKB-ARBA"/>
</dbReference>
<dbReference type="AlphaFoldDB" id="A0A8C8UJW1"/>
<name>A0A8C8UJW1_PERMB</name>
<feature type="transmembrane region" description="Helical" evidence="11">
    <location>
        <begin position="207"/>
        <end position="224"/>
    </location>
</feature>
<evidence type="ECO:0000256" key="11">
    <source>
        <dbReference type="RuleBase" id="RU364061"/>
    </source>
</evidence>
<evidence type="ECO:0000313" key="14">
    <source>
        <dbReference type="Proteomes" id="UP000694547"/>
    </source>
</evidence>
<evidence type="ECO:0000256" key="2">
    <source>
        <dbReference type="ARBA" id="ARBA00010663"/>
    </source>
</evidence>
<evidence type="ECO:0000259" key="12">
    <source>
        <dbReference type="PROSITE" id="PS50262"/>
    </source>
</evidence>
<keyword evidence="14" id="KW-1185">Reference proteome</keyword>
<dbReference type="SUPFAM" id="SSF81321">
    <property type="entry name" value="Family A G protein-coupled receptor-like"/>
    <property type="match status" value="1"/>
</dbReference>
<reference evidence="13" key="2">
    <citation type="submission" date="2025-08" db="UniProtKB">
        <authorList>
            <consortium name="Ensembl"/>
        </authorList>
    </citation>
    <scope>IDENTIFICATION</scope>
</reference>
<dbReference type="Gene3D" id="1.20.1070.10">
    <property type="entry name" value="Rhodopsin 7-helix transmembrane proteins"/>
    <property type="match status" value="1"/>
</dbReference>
<comment type="similarity">
    <text evidence="2 11">Belongs to the G-protein coupled receptor 1 family.</text>
</comment>
<dbReference type="Proteomes" id="UP000694547">
    <property type="component" value="Chromosome 1"/>
</dbReference>
<dbReference type="InterPro" id="IPR017452">
    <property type="entry name" value="GPCR_Rhodpsn_7TM"/>
</dbReference>
<evidence type="ECO:0000256" key="7">
    <source>
        <dbReference type="ARBA" id="ARBA00023040"/>
    </source>
</evidence>
<evidence type="ECO:0000313" key="13">
    <source>
        <dbReference type="Ensembl" id="ENSPEMP00000030387.1"/>
    </source>
</evidence>
<keyword evidence="8 11" id="KW-0472">Membrane</keyword>
<dbReference type="PANTHER" id="PTHR24062">
    <property type="entry name" value="VOMERONASAL TYPE-1 RECEPTOR"/>
    <property type="match status" value="1"/>
</dbReference>
<feature type="transmembrane region" description="Helical" evidence="11">
    <location>
        <begin position="27"/>
        <end position="47"/>
    </location>
</feature>
<dbReference type="PROSITE" id="PS50262">
    <property type="entry name" value="G_PROTEIN_RECEP_F1_2"/>
    <property type="match status" value="1"/>
</dbReference>
<keyword evidence="10 11" id="KW-0807">Transducer</keyword>
<feature type="transmembrane region" description="Helical" evidence="11">
    <location>
        <begin position="67"/>
        <end position="92"/>
    </location>
</feature>
<dbReference type="InterPro" id="IPR004072">
    <property type="entry name" value="Vmron_rcpt_1"/>
</dbReference>
<keyword evidence="9 11" id="KW-0675">Receptor</keyword>
<keyword evidence="3 11" id="KW-1003">Cell membrane</keyword>
<organism evidence="13 14">
    <name type="scientific">Peromyscus maniculatus bairdii</name>
    <name type="common">Prairie deer mouse</name>
    <dbReference type="NCBI Taxonomy" id="230844"/>
    <lineage>
        <taxon>Eukaryota</taxon>
        <taxon>Metazoa</taxon>
        <taxon>Chordata</taxon>
        <taxon>Craniata</taxon>
        <taxon>Vertebrata</taxon>
        <taxon>Euteleostomi</taxon>
        <taxon>Mammalia</taxon>
        <taxon>Eutheria</taxon>
        <taxon>Euarchontoglires</taxon>
        <taxon>Glires</taxon>
        <taxon>Rodentia</taxon>
        <taxon>Myomorpha</taxon>
        <taxon>Muroidea</taxon>
        <taxon>Cricetidae</taxon>
        <taxon>Neotominae</taxon>
        <taxon>Peromyscus</taxon>
    </lineage>
</organism>
<evidence type="ECO:0000256" key="6">
    <source>
        <dbReference type="ARBA" id="ARBA00022989"/>
    </source>
</evidence>
<evidence type="ECO:0000256" key="8">
    <source>
        <dbReference type="ARBA" id="ARBA00023136"/>
    </source>
</evidence>
<dbReference type="GO" id="GO:0019236">
    <property type="term" value="P:response to pheromone"/>
    <property type="evidence" value="ECO:0007669"/>
    <property type="project" value="UniProtKB-KW"/>
</dbReference>
<dbReference type="GO" id="GO:0016503">
    <property type="term" value="F:pheromone receptor activity"/>
    <property type="evidence" value="ECO:0007669"/>
    <property type="project" value="InterPro"/>
</dbReference>
<gene>
    <name evidence="13" type="primary">LOC102905018</name>
</gene>
<keyword evidence="6 11" id="KW-1133">Transmembrane helix</keyword>
<evidence type="ECO:0000256" key="1">
    <source>
        <dbReference type="ARBA" id="ARBA00004651"/>
    </source>
</evidence>
<keyword evidence="4 11" id="KW-0589">Pheromone response</keyword>
<dbReference type="GO" id="GO:0005886">
    <property type="term" value="C:plasma membrane"/>
    <property type="evidence" value="ECO:0007669"/>
    <property type="project" value="UniProtKB-SubCell"/>
</dbReference>
<keyword evidence="7 11" id="KW-0297">G-protein coupled receptor</keyword>
<evidence type="ECO:0000256" key="4">
    <source>
        <dbReference type="ARBA" id="ARBA00022507"/>
    </source>
</evidence>
<feature type="transmembrane region" description="Helical" evidence="11">
    <location>
        <begin position="252"/>
        <end position="277"/>
    </location>
</feature>
<proteinExistence type="inferred from homology"/>
<evidence type="ECO:0000256" key="9">
    <source>
        <dbReference type="ARBA" id="ARBA00023170"/>
    </source>
</evidence>
<reference evidence="13" key="3">
    <citation type="submission" date="2025-09" db="UniProtKB">
        <authorList>
            <consortium name="Ensembl"/>
        </authorList>
    </citation>
    <scope>IDENTIFICATION</scope>
</reference>
<comment type="subcellular location">
    <subcellularLocation>
        <location evidence="1 11">Cell membrane</location>
        <topology evidence="1 11">Multi-pass membrane protein</topology>
    </subcellularLocation>
</comment>
<accession>A0A8C8UJW1</accession>
<feature type="transmembrane region" description="Helical" evidence="11">
    <location>
        <begin position="313"/>
        <end position="331"/>
    </location>
</feature>
<evidence type="ECO:0000256" key="3">
    <source>
        <dbReference type="ARBA" id="ARBA00022475"/>
    </source>
</evidence>
<protein>
    <recommendedName>
        <fullName evidence="11">Vomeronasal type-1 receptor</fullName>
    </recommendedName>
</protein>
<dbReference type="Ensembl" id="ENSPEMT00000033681.1">
    <property type="protein sequence ID" value="ENSPEMP00000030387.1"/>
    <property type="gene ID" value="ENSPEMG00000028369.1"/>
</dbReference>
<evidence type="ECO:0000256" key="5">
    <source>
        <dbReference type="ARBA" id="ARBA00022692"/>
    </source>
</evidence>
<sequence length="333" mass="37121">MVITPVSCTEVVSMSSQNKTLKATEELALQMLLLFEIGCGTLANILLFVHNFSPIFTGSRLRTTQVIVTNLAVANAFLLLVTAFPNNVMVFVPRNPKTNLQCKFGYFIRVVARSTNMCSTSALSIHQFITLVPGHWGRLMPRGRAPNALSYSCYSCWLFSVLNNVYIPMKVSGSQSTGNDTHNQGKWVCSTSGFSAGIVILRFSHDAIFISIMAWTSVSMVLLLHRHHQRTQHILTASQNHRGHAEARAAQTVLMLVVTFVALYLLNFICVIFHTFLMDYRIWLRHVNEVLTAGFPTVSPFLLIFRDPKDPCSVPHCLIVALNVCATGVIFKK</sequence>
<dbReference type="GeneTree" id="ENSGT00960000186612"/>
<reference evidence="13 14" key="1">
    <citation type="submission" date="2018-10" db="EMBL/GenBank/DDBJ databases">
        <title>Improved assembly of the deer mouse Peromyscus maniculatus genome.</title>
        <authorList>
            <person name="Lassance J.-M."/>
            <person name="Hoekstra H.E."/>
        </authorList>
    </citation>
    <scope>NUCLEOTIDE SEQUENCE [LARGE SCALE GENOMIC DNA]</scope>
</reference>
<dbReference type="FunFam" id="1.20.1070.10:FF:000120">
    <property type="entry name" value="Vomeronasal type-1 receptor"/>
    <property type="match status" value="1"/>
</dbReference>
<feature type="domain" description="G-protein coupled receptors family 1 profile" evidence="12">
    <location>
        <begin position="40"/>
        <end position="303"/>
    </location>
</feature>
<dbReference type="Pfam" id="PF03402">
    <property type="entry name" value="V1R"/>
    <property type="match status" value="1"/>
</dbReference>
<evidence type="ECO:0000256" key="10">
    <source>
        <dbReference type="ARBA" id="ARBA00023224"/>
    </source>
</evidence>